<feature type="compositionally biased region" description="Polar residues" evidence="5">
    <location>
        <begin position="814"/>
        <end position="832"/>
    </location>
</feature>
<dbReference type="InterPro" id="IPR004860">
    <property type="entry name" value="LAGLIDADG_dom"/>
</dbReference>
<feature type="repeat" description="PPR" evidence="4">
    <location>
        <begin position="376"/>
        <end position="410"/>
    </location>
</feature>
<dbReference type="PROSITE" id="PS51375">
    <property type="entry name" value="PPR"/>
    <property type="match status" value="1"/>
</dbReference>
<dbReference type="PANTHER" id="PTHR47539">
    <property type="entry name" value="PENTATRICOPEPTIDE REPEAT-CONTAINING PROTEIN OTP51, CHLOROPLASTIC"/>
    <property type="match status" value="1"/>
</dbReference>
<comment type="caution">
    <text evidence="7">The sequence shown here is derived from an EMBL/GenBank/DDBJ whole genome shotgun (WGS) entry which is preliminary data.</text>
</comment>
<dbReference type="Proteomes" id="UP000298416">
    <property type="component" value="Unassembled WGS sequence"/>
</dbReference>
<evidence type="ECO:0000313" key="7">
    <source>
        <dbReference type="EMBL" id="KAG6408886.1"/>
    </source>
</evidence>
<evidence type="ECO:0000256" key="4">
    <source>
        <dbReference type="PROSITE-ProRule" id="PRU00708"/>
    </source>
</evidence>
<feature type="region of interest" description="Disordered" evidence="5">
    <location>
        <begin position="808"/>
        <end position="832"/>
    </location>
</feature>
<organism evidence="7">
    <name type="scientific">Salvia splendens</name>
    <name type="common">Scarlet sage</name>
    <dbReference type="NCBI Taxonomy" id="180675"/>
    <lineage>
        <taxon>Eukaryota</taxon>
        <taxon>Viridiplantae</taxon>
        <taxon>Streptophyta</taxon>
        <taxon>Embryophyta</taxon>
        <taxon>Tracheophyta</taxon>
        <taxon>Spermatophyta</taxon>
        <taxon>Magnoliopsida</taxon>
        <taxon>eudicotyledons</taxon>
        <taxon>Gunneridae</taxon>
        <taxon>Pentapetalae</taxon>
        <taxon>asterids</taxon>
        <taxon>lamiids</taxon>
        <taxon>Lamiales</taxon>
        <taxon>Lamiaceae</taxon>
        <taxon>Nepetoideae</taxon>
        <taxon>Mentheae</taxon>
        <taxon>Salviinae</taxon>
        <taxon>Salvia</taxon>
        <taxon>Salvia subgen. Calosphace</taxon>
        <taxon>core Calosphace</taxon>
    </lineage>
</organism>
<dbReference type="InterPro" id="IPR011990">
    <property type="entry name" value="TPR-like_helical_dom_sf"/>
</dbReference>
<sequence length="832" mass="95758">MIVARHFIGLKIKWSLCSELCVREAFRNASLSRHLSRPGVTERLKDGVAAFRLHPVTEKCPSRRDSSRDVSPCALATWRAPFLLPIPSPPQPLPPLHSLPPLETLPEIPPSTSRLLLCIHRKESFGFNSSFELAEVKRFQSPVVEVKELEELPDQWRRSRLAWLCKELPAHRSPTFIRVLNAQRKWIRQDDCTYIAVHCMRIRENESAFRVYKWMVQQHWFRFDFALVTKLADYMGKERKYLKCRDLYNDIVNQGLVPNESTFHILIVAYLSSSGPSCLEEACSIYNQMIHLGNYKPRLSLHNSLFRALVSKTGGSFKHHLKQAEFIFQNLTTCGLQVHNDIYGGLIWLHSYQDIIDKERIVSLRKEMQSAGIEESIEVLVSVLRACAKDGDLAEAESVWTKILSSHIKPPSQAFVYLMEVYSRVGKPSGSLETFRVMQEQCSPNVVSYYKIIEVLCKAQETELAESLMVEFINSGMKSLTRSFIDMMTMYTNLSLHDKVESTFFRCLEECHPNQSVYYLYLDSLVQAGNLDMAELIFSQMHADEAIGVDVKSCNNILRGYLTYEHHAKARKICDLMCQKKYKIESSLLEKLDHVLSLSEKEARKSSSLKLSQEQREILIGLLLGGLRVKLDDEKRSYAIDFVFREDNKIHSFLKRHIHNQFHEWLARKMQVDDSNGDIPCQFTTIPHSCFQLYADQFWPQGLPVIPKLINRWLTPRVLAYWYMYGGYRTSSGDILLKLKFDKEDVTRIAKTIKAKSLNCRVKRRGRVFWMGFLGTDAAEFWKLTEPFVLADLRDSLEANHESLDGRSGLENVAFSSDSDADNGNTSDESDD</sequence>
<keyword evidence="2" id="KW-0677">Repeat</keyword>
<dbReference type="EMBL" id="PNBA02000011">
    <property type="protein sequence ID" value="KAG6408886.1"/>
    <property type="molecule type" value="Genomic_DNA"/>
</dbReference>
<dbReference type="AlphaFoldDB" id="A0A8X8XBZ0"/>
<dbReference type="InterPro" id="IPR027434">
    <property type="entry name" value="Homing_endonucl"/>
</dbReference>
<dbReference type="SUPFAM" id="SSF55608">
    <property type="entry name" value="Homing endonucleases"/>
    <property type="match status" value="1"/>
</dbReference>
<dbReference type="GO" id="GO:0000373">
    <property type="term" value="P:Group II intron splicing"/>
    <property type="evidence" value="ECO:0007669"/>
    <property type="project" value="TreeGrafter"/>
</dbReference>
<accession>A0A8X8XBZ0</accession>
<protein>
    <recommendedName>
        <fullName evidence="6">Homing endonuclease LAGLIDADG domain-containing protein</fullName>
    </recommendedName>
</protein>
<evidence type="ECO:0000256" key="5">
    <source>
        <dbReference type="SAM" id="MobiDB-lite"/>
    </source>
</evidence>
<dbReference type="Pfam" id="PF13812">
    <property type="entry name" value="PPR_3"/>
    <property type="match status" value="1"/>
</dbReference>
<evidence type="ECO:0000313" key="8">
    <source>
        <dbReference type="Proteomes" id="UP000298416"/>
    </source>
</evidence>
<dbReference type="Gene3D" id="1.25.40.10">
    <property type="entry name" value="Tetratricopeptide repeat domain"/>
    <property type="match status" value="2"/>
</dbReference>
<proteinExistence type="predicted"/>
<evidence type="ECO:0000256" key="3">
    <source>
        <dbReference type="ARBA" id="ARBA00023187"/>
    </source>
</evidence>
<dbReference type="GO" id="GO:0004519">
    <property type="term" value="F:endonuclease activity"/>
    <property type="evidence" value="ECO:0007669"/>
    <property type="project" value="InterPro"/>
</dbReference>
<name>A0A8X8XBZ0_SALSN</name>
<dbReference type="FunFam" id="3.10.28.10:FF:000005">
    <property type="entry name" value="Pentatricopeptide repeat-containing protein At2g15820, chloroplastic"/>
    <property type="match status" value="1"/>
</dbReference>
<evidence type="ECO:0000259" key="6">
    <source>
        <dbReference type="Pfam" id="PF03161"/>
    </source>
</evidence>
<keyword evidence="3" id="KW-0508">mRNA splicing</keyword>
<dbReference type="GO" id="GO:0048564">
    <property type="term" value="P:photosystem I assembly"/>
    <property type="evidence" value="ECO:0007669"/>
    <property type="project" value="TreeGrafter"/>
</dbReference>
<dbReference type="InterPro" id="IPR002885">
    <property type="entry name" value="PPR_rpt"/>
</dbReference>
<evidence type="ECO:0000256" key="2">
    <source>
        <dbReference type="ARBA" id="ARBA00022737"/>
    </source>
</evidence>
<reference evidence="7" key="1">
    <citation type="submission" date="2018-01" db="EMBL/GenBank/DDBJ databases">
        <authorList>
            <person name="Mao J.F."/>
        </authorList>
    </citation>
    <scope>NUCLEOTIDE SEQUENCE</scope>
    <source>
        <strain evidence="7">Huo1</strain>
        <tissue evidence="7">Leaf</tissue>
    </source>
</reference>
<feature type="domain" description="Homing endonuclease LAGLIDADG" evidence="6">
    <location>
        <begin position="616"/>
        <end position="781"/>
    </location>
</feature>
<reference evidence="7" key="2">
    <citation type="submission" date="2020-08" db="EMBL/GenBank/DDBJ databases">
        <title>Plant Genome Project.</title>
        <authorList>
            <person name="Zhang R.-G."/>
        </authorList>
    </citation>
    <scope>NUCLEOTIDE SEQUENCE</scope>
    <source>
        <strain evidence="7">Huo1</strain>
        <tissue evidence="7">Leaf</tissue>
    </source>
</reference>
<dbReference type="PANTHER" id="PTHR47539:SF1">
    <property type="entry name" value="PENTATRICOPEPTIDE REPEAT-CONTAINING PROTEIN OTP51, CHLOROPLASTIC"/>
    <property type="match status" value="1"/>
</dbReference>
<dbReference type="InterPro" id="IPR052500">
    <property type="entry name" value="Chloro/Mito_RNA_Process"/>
</dbReference>
<dbReference type="Pfam" id="PF01535">
    <property type="entry name" value="PPR"/>
    <property type="match status" value="1"/>
</dbReference>
<keyword evidence="1" id="KW-0507">mRNA processing</keyword>
<evidence type="ECO:0000256" key="1">
    <source>
        <dbReference type="ARBA" id="ARBA00022664"/>
    </source>
</evidence>
<dbReference type="Gene3D" id="3.10.28.10">
    <property type="entry name" value="Homing endonucleases"/>
    <property type="match status" value="2"/>
</dbReference>
<dbReference type="Pfam" id="PF03161">
    <property type="entry name" value="LAGLIDADG_2"/>
    <property type="match status" value="1"/>
</dbReference>
<keyword evidence="8" id="KW-1185">Reference proteome</keyword>
<gene>
    <name evidence="7" type="ORF">SASPL_131912</name>
</gene>
<dbReference type="GO" id="GO:0045292">
    <property type="term" value="P:mRNA cis splicing, via spliceosome"/>
    <property type="evidence" value="ECO:0007669"/>
    <property type="project" value="TreeGrafter"/>
</dbReference>